<keyword evidence="11" id="KW-1185">Reference proteome</keyword>
<dbReference type="InterPro" id="IPR004089">
    <property type="entry name" value="MCPsignal_dom"/>
</dbReference>
<name>A0A4D7B726_9HYPH</name>
<protein>
    <submittedName>
        <fullName evidence="10">HAMP domain-containing protein</fullName>
    </submittedName>
</protein>
<keyword evidence="6" id="KW-0472">Membrane</keyword>
<keyword evidence="6" id="KW-1133">Transmembrane helix</keyword>
<evidence type="ECO:0000259" key="9">
    <source>
        <dbReference type="PROSITE" id="PS50885"/>
    </source>
</evidence>
<evidence type="ECO:0000313" key="11">
    <source>
        <dbReference type="Proteomes" id="UP000298781"/>
    </source>
</evidence>
<dbReference type="GO" id="GO:0007165">
    <property type="term" value="P:signal transduction"/>
    <property type="evidence" value="ECO:0007669"/>
    <property type="project" value="UniProtKB-KW"/>
</dbReference>
<dbReference type="PROSITE" id="PS50192">
    <property type="entry name" value="T_SNARE"/>
    <property type="match status" value="1"/>
</dbReference>
<feature type="domain" description="HAMP" evidence="9">
    <location>
        <begin position="311"/>
        <end position="364"/>
    </location>
</feature>
<evidence type="ECO:0000313" key="10">
    <source>
        <dbReference type="EMBL" id="QCI63747.1"/>
    </source>
</evidence>
<dbReference type="PROSITE" id="PS50111">
    <property type="entry name" value="CHEMOTAXIS_TRANSDUC_2"/>
    <property type="match status" value="1"/>
</dbReference>
<dbReference type="Gene3D" id="1.10.287.950">
    <property type="entry name" value="Methyl-accepting chemotaxis protein"/>
    <property type="match status" value="1"/>
</dbReference>
<dbReference type="Pfam" id="PF00672">
    <property type="entry name" value="HAMP"/>
    <property type="match status" value="1"/>
</dbReference>
<dbReference type="AlphaFoldDB" id="A0A4D7B726"/>
<evidence type="ECO:0000256" key="3">
    <source>
        <dbReference type="ARBA" id="ARBA00023224"/>
    </source>
</evidence>
<dbReference type="GO" id="GO:0005886">
    <property type="term" value="C:plasma membrane"/>
    <property type="evidence" value="ECO:0007669"/>
    <property type="project" value="UniProtKB-SubCell"/>
</dbReference>
<feature type="transmembrane region" description="Helical" evidence="6">
    <location>
        <begin position="287"/>
        <end position="314"/>
    </location>
</feature>
<comment type="similarity">
    <text evidence="4">Belongs to the methyl-accepting chemotaxis (MCP) protein family.</text>
</comment>
<dbReference type="PANTHER" id="PTHR32089:SF112">
    <property type="entry name" value="LYSOZYME-LIKE PROTEIN-RELATED"/>
    <property type="match status" value="1"/>
</dbReference>
<evidence type="ECO:0000256" key="5">
    <source>
        <dbReference type="PROSITE-ProRule" id="PRU00284"/>
    </source>
</evidence>
<dbReference type="KEGG" id="pstg:E8M01_05505"/>
<dbReference type="Pfam" id="PF00015">
    <property type="entry name" value="MCPsignal"/>
    <property type="match status" value="1"/>
</dbReference>
<dbReference type="SMART" id="SM00283">
    <property type="entry name" value="MA"/>
    <property type="match status" value="1"/>
</dbReference>
<dbReference type="OrthoDB" id="3289104at2"/>
<dbReference type="InterPro" id="IPR003660">
    <property type="entry name" value="HAMP_dom"/>
</dbReference>
<dbReference type="EMBL" id="CP039690">
    <property type="protein sequence ID" value="QCI63747.1"/>
    <property type="molecule type" value="Genomic_DNA"/>
</dbReference>
<dbReference type="SMART" id="SM00304">
    <property type="entry name" value="HAMP"/>
    <property type="match status" value="1"/>
</dbReference>
<feature type="transmembrane region" description="Helical" evidence="6">
    <location>
        <begin position="12"/>
        <end position="33"/>
    </location>
</feature>
<dbReference type="PROSITE" id="PS50885">
    <property type="entry name" value="HAMP"/>
    <property type="match status" value="1"/>
</dbReference>
<gene>
    <name evidence="10" type="ORF">E8M01_05505</name>
</gene>
<dbReference type="RefSeq" id="WP_136959204.1">
    <property type="nucleotide sequence ID" value="NZ_CP039690.1"/>
</dbReference>
<feature type="domain" description="T-SNARE coiled-coil homology" evidence="8">
    <location>
        <begin position="555"/>
        <end position="617"/>
    </location>
</feature>
<dbReference type="Gene3D" id="6.10.340.10">
    <property type="match status" value="1"/>
</dbReference>
<keyword evidence="6" id="KW-0812">Transmembrane</keyword>
<dbReference type="InterPro" id="IPR000727">
    <property type="entry name" value="T_SNARE_dom"/>
</dbReference>
<keyword evidence="3 5" id="KW-0807">Transducer</keyword>
<sequence>MPQSNALSVRMRILIIAVIPIAGLIGLTALSWWSSRQTDRAIVELTAANDVLRSAYELRAAVSAMGSSIDLQAASESAEQATAFANLLDRAKREAAAIGSSSLAAIFASEDLRAGLAAPQDVAAAFDRLAAVQGRMGRDADSGLNGELRRAIHGVEDTLQKLASVCCADTRNFQIAMLRLRRSEKDFMLRLTVEELDRFRKGVTEFEALLQDNELPLPAQAKMKEMLAGYVRGFYAWAETVQDRSREAADGARIGAAAVGHIQKLIDRAALQQSAAQTRIDATAATALTLTIGASIVLVILLSGLALVFGTGLIRAIRALTATMSRLAAGETDLVIAEAERQDELGEMGRAVTVFRDGAIERLRLEAARDEGAVRAARQARIDGLFGRFRTDMAEVVTVLRGNTDQMETTARALNAIAREADSQSDEAAAASERTSANVQMVAAAAEELAASISLVAGQVTQAQAIVGQAGDIASRTNGEVNRLADAAGRIGDVVNLIRAIAAQTNLLALNATIEAARAGTAGRGFAVVAAEVKSLATQTARATDEIAAQIAGIQASTGSAVEAIRTITGTMGEITSVTATVAAAIEQQGAATAEIAHNIQRASAGTTELSRNVSGVKGVIAEASAQSASVLTASGALTHAGQRLSASVDGFLTEVAAA</sequence>
<accession>A0A4D7B726</accession>
<keyword evidence="2" id="KW-1003">Cell membrane</keyword>
<evidence type="ECO:0000259" key="8">
    <source>
        <dbReference type="PROSITE" id="PS50192"/>
    </source>
</evidence>
<reference evidence="10 11" key="1">
    <citation type="submission" date="2019-04" db="EMBL/GenBank/DDBJ databases">
        <title>Phreatobacter aquaticus sp. nov.</title>
        <authorList>
            <person name="Choi A."/>
        </authorList>
    </citation>
    <scope>NUCLEOTIDE SEQUENCE [LARGE SCALE GENOMIC DNA]</scope>
    <source>
        <strain evidence="10 11">KCTC 52518</strain>
    </source>
</reference>
<evidence type="ECO:0000259" key="7">
    <source>
        <dbReference type="PROSITE" id="PS50111"/>
    </source>
</evidence>
<comment type="subcellular location">
    <subcellularLocation>
        <location evidence="1">Cell inner membrane</location>
        <topology evidence="1">Multi-pass membrane protein</topology>
    </subcellularLocation>
</comment>
<dbReference type="PANTHER" id="PTHR32089">
    <property type="entry name" value="METHYL-ACCEPTING CHEMOTAXIS PROTEIN MCPB"/>
    <property type="match status" value="1"/>
</dbReference>
<evidence type="ECO:0000256" key="6">
    <source>
        <dbReference type="SAM" id="Phobius"/>
    </source>
</evidence>
<organism evidence="10 11">
    <name type="scientific">Phreatobacter stygius</name>
    <dbReference type="NCBI Taxonomy" id="1940610"/>
    <lineage>
        <taxon>Bacteria</taxon>
        <taxon>Pseudomonadati</taxon>
        <taxon>Pseudomonadota</taxon>
        <taxon>Alphaproteobacteria</taxon>
        <taxon>Hyphomicrobiales</taxon>
        <taxon>Phreatobacteraceae</taxon>
        <taxon>Phreatobacter</taxon>
    </lineage>
</organism>
<evidence type="ECO:0000256" key="1">
    <source>
        <dbReference type="ARBA" id="ARBA00004429"/>
    </source>
</evidence>
<keyword evidence="2" id="KW-0997">Cell inner membrane</keyword>
<evidence type="ECO:0000256" key="2">
    <source>
        <dbReference type="ARBA" id="ARBA00022519"/>
    </source>
</evidence>
<proteinExistence type="inferred from homology"/>
<evidence type="ECO:0000256" key="4">
    <source>
        <dbReference type="ARBA" id="ARBA00029447"/>
    </source>
</evidence>
<dbReference type="Proteomes" id="UP000298781">
    <property type="component" value="Chromosome"/>
</dbReference>
<feature type="domain" description="Methyl-accepting transducer" evidence="7">
    <location>
        <begin position="403"/>
        <end position="632"/>
    </location>
</feature>
<dbReference type="SUPFAM" id="SSF58104">
    <property type="entry name" value="Methyl-accepting chemotaxis protein (MCP) signaling domain"/>
    <property type="match status" value="1"/>
</dbReference>